<dbReference type="EMBL" id="DXHV01000070">
    <property type="protein sequence ID" value="HIW01016.1"/>
    <property type="molecule type" value="Genomic_DNA"/>
</dbReference>
<reference evidence="1" key="2">
    <citation type="submission" date="2021-04" db="EMBL/GenBank/DDBJ databases">
        <authorList>
            <person name="Gilroy R."/>
        </authorList>
    </citation>
    <scope>NUCLEOTIDE SEQUENCE</scope>
    <source>
        <strain evidence="1">ChiHecec2B26-446</strain>
    </source>
</reference>
<proteinExistence type="predicted"/>
<dbReference type="AlphaFoldDB" id="A0A9D1PXS6"/>
<name>A0A9D1PXS6_9BACT</name>
<keyword evidence="1" id="KW-0808">Transferase</keyword>
<gene>
    <name evidence="1" type="ORF">H9894_07500</name>
</gene>
<organism evidence="1 2">
    <name type="scientific">Candidatus Desulfovibrio intestinipullorum</name>
    <dbReference type="NCBI Taxonomy" id="2838536"/>
    <lineage>
        <taxon>Bacteria</taxon>
        <taxon>Pseudomonadati</taxon>
        <taxon>Thermodesulfobacteriota</taxon>
        <taxon>Desulfovibrionia</taxon>
        <taxon>Desulfovibrionales</taxon>
        <taxon>Desulfovibrionaceae</taxon>
        <taxon>Desulfovibrio</taxon>
    </lineage>
</organism>
<sequence length="243" mass="27336">MTSVLLSKVRDRIPLGNALRGIDPGKLKEFMQQSHAPEWHAFAITHRMWRPHASVPCRWLSEVLPHDAPVFEPGCGSGANLLWLGQQGFRHLLGADISAEALALGDLLARELGIPMETWQDNGITPSRLPENLGGIVSVNWFYHIPGASLTAFLTTYRKALRPGGYLALDMVTRHYDRVPGNQWHSDDQKLPEGQRRPSEYTVRLDRAEMECLACRCGFALVRSTCFVLSRPQRAAYLLRRVD</sequence>
<dbReference type="CDD" id="cd02440">
    <property type="entry name" value="AdoMet_MTases"/>
    <property type="match status" value="1"/>
</dbReference>
<dbReference type="GO" id="GO:0008168">
    <property type="term" value="F:methyltransferase activity"/>
    <property type="evidence" value="ECO:0007669"/>
    <property type="project" value="UniProtKB-KW"/>
</dbReference>
<dbReference type="GO" id="GO:0032259">
    <property type="term" value="P:methylation"/>
    <property type="evidence" value="ECO:0007669"/>
    <property type="project" value="UniProtKB-KW"/>
</dbReference>
<accession>A0A9D1PXS6</accession>
<comment type="caution">
    <text evidence="1">The sequence shown here is derived from an EMBL/GenBank/DDBJ whole genome shotgun (WGS) entry which is preliminary data.</text>
</comment>
<protein>
    <submittedName>
        <fullName evidence="1">Methyltransferase domain-containing protein</fullName>
    </submittedName>
</protein>
<keyword evidence="1" id="KW-0489">Methyltransferase</keyword>
<dbReference type="InterPro" id="IPR029063">
    <property type="entry name" value="SAM-dependent_MTases_sf"/>
</dbReference>
<dbReference type="SUPFAM" id="SSF53335">
    <property type="entry name" value="S-adenosyl-L-methionine-dependent methyltransferases"/>
    <property type="match status" value="1"/>
</dbReference>
<dbReference type="Pfam" id="PF13489">
    <property type="entry name" value="Methyltransf_23"/>
    <property type="match status" value="1"/>
</dbReference>
<dbReference type="Proteomes" id="UP000886752">
    <property type="component" value="Unassembled WGS sequence"/>
</dbReference>
<dbReference type="Gene3D" id="3.40.50.150">
    <property type="entry name" value="Vaccinia Virus protein VP39"/>
    <property type="match status" value="1"/>
</dbReference>
<reference evidence="1" key="1">
    <citation type="journal article" date="2021" name="PeerJ">
        <title>Extensive microbial diversity within the chicken gut microbiome revealed by metagenomics and culture.</title>
        <authorList>
            <person name="Gilroy R."/>
            <person name="Ravi A."/>
            <person name="Getino M."/>
            <person name="Pursley I."/>
            <person name="Horton D.L."/>
            <person name="Alikhan N.F."/>
            <person name="Baker D."/>
            <person name="Gharbi K."/>
            <person name="Hall N."/>
            <person name="Watson M."/>
            <person name="Adriaenssens E.M."/>
            <person name="Foster-Nyarko E."/>
            <person name="Jarju S."/>
            <person name="Secka A."/>
            <person name="Antonio M."/>
            <person name="Oren A."/>
            <person name="Chaudhuri R.R."/>
            <person name="La Ragione R."/>
            <person name="Hildebrand F."/>
            <person name="Pallen M.J."/>
        </authorList>
    </citation>
    <scope>NUCLEOTIDE SEQUENCE</scope>
    <source>
        <strain evidence="1">ChiHecec2B26-446</strain>
    </source>
</reference>
<evidence type="ECO:0000313" key="2">
    <source>
        <dbReference type="Proteomes" id="UP000886752"/>
    </source>
</evidence>
<evidence type="ECO:0000313" key="1">
    <source>
        <dbReference type="EMBL" id="HIW01016.1"/>
    </source>
</evidence>